<evidence type="ECO:0000313" key="2">
    <source>
        <dbReference type="Proteomes" id="UP000024635"/>
    </source>
</evidence>
<keyword evidence="2" id="KW-1185">Reference proteome</keyword>
<dbReference type="OrthoDB" id="5850956at2759"/>
<dbReference type="Proteomes" id="UP000024635">
    <property type="component" value="Unassembled WGS sequence"/>
</dbReference>
<gene>
    <name evidence="1" type="primary">Acey_s0006.g2911</name>
    <name evidence="1" type="ORF">Y032_0006g2911</name>
</gene>
<organism evidence="1 2">
    <name type="scientific">Ancylostoma ceylanicum</name>
    <dbReference type="NCBI Taxonomy" id="53326"/>
    <lineage>
        <taxon>Eukaryota</taxon>
        <taxon>Metazoa</taxon>
        <taxon>Ecdysozoa</taxon>
        <taxon>Nematoda</taxon>
        <taxon>Chromadorea</taxon>
        <taxon>Rhabditida</taxon>
        <taxon>Rhabditina</taxon>
        <taxon>Rhabditomorpha</taxon>
        <taxon>Strongyloidea</taxon>
        <taxon>Ancylostomatidae</taxon>
        <taxon>Ancylostomatinae</taxon>
        <taxon>Ancylostoma</taxon>
    </lineage>
</organism>
<evidence type="ECO:0008006" key="3">
    <source>
        <dbReference type="Google" id="ProtNLM"/>
    </source>
</evidence>
<dbReference type="AlphaFoldDB" id="A0A016VRA1"/>
<protein>
    <recommendedName>
        <fullName evidence="3">Endonuclease/exonuclease/phosphatase domain-containing protein</fullName>
    </recommendedName>
</protein>
<reference evidence="2" key="1">
    <citation type="journal article" date="2015" name="Nat. Genet.">
        <title>The genome and transcriptome of the zoonotic hookworm Ancylostoma ceylanicum identify infection-specific gene families.</title>
        <authorList>
            <person name="Schwarz E.M."/>
            <person name="Hu Y."/>
            <person name="Antoshechkin I."/>
            <person name="Miller M.M."/>
            <person name="Sternberg P.W."/>
            <person name="Aroian R.V."/>
        </authorList>
    </citation>
    <scope>NUCLEOTIDE SEQUENCE</scope>
    <source>
        <strain evidence="2">HY135</strain>
    </source>
</reference>
<proteinExistence type="predicted"/>
<comment type="caution">
    <text evidence="1">The sequence shown here is derived from an EMBL/GenBank/DDBJ whole genome shotgun (WGS) entry which is preliminary data.</text>
</comment>
<sequence length="147" mass="16716">MDLGKSQRVTRSEIDHILTNRRWSLFDVSVLPSFDTGSDHRLIRASISLNKKNFERDTHRPAPHKIPTFKSADLEPAIESNTWTLFEDLTEDYDHLVGAPLKCADASRHSQPTTIPTLNDRAFAFLEKRKAVKLDPNAKHLEKVITG</sequence>
<dbReference type="EMBL" id="JARK01001342">
    <property type="protein sequence ID" value="EYC29318.1"/>
    <property type="molecule type" value="Genomic_DNA"/>
</dbReference>
<evidence type="ECO:0000313" key="1">
    <source>
        <dbReference type="EMBL" id="EYC29318.1"/>
    </source>
</evidence>
<accession>A0A016VRA1</accession>
<name>A0A016VRA1_9BILA</name>